<evidence type="ECO:0000313" key="7">
    <source>
        <dbReference type="EMBL" id="ADZ79935.1"/>
    </source>
</evidence>
<dbReference type="GO" id="GO:0003677">
    <property type="term" value="F:DNA binding"/>
    <property type="evidence" value="ECO:0007669"/>
    <property type="project" value="InterPro"/>
</dbReference>
<dbReference type="EMBL" id="CP002584">
    <property type="protein sequence ID" value="ADZ79935.1"/>
    <property type="molecule type" value="Genomic_DNA"/>
</dbReference>
<evidence type="ECO:0000313" key="4">
    <source>
        <dbReference type="EMBL" id="ADZ77067.1"/>
    </source>
</evidence>
<dbReference type="AlphaFoldDB" id="F4C5B4"/>
<name>F4C5B4_SPHS2</name>
<feature type="domain" description="Transposase IS110-like N-terminal" evidence="2">
    <location>
        <begin position="23"/>
        <end position="169"/>
    </location>
</feature>
<dbReference type="InterPro" id="IPR047650">
    <property type="entry name" value="Transpos_IS110"/>
</dbReference>
<evidence type="ECO:0000313" key="6">
    <source>
        <dbReference type="EMBL" id="ADZ78421.1"/>
    </source>
</evidence>
<dbReference type="KEGG" id="shg:Sph21_1861"/>
<sequence>MDTNVVRKTIREHVDFSGKTIYLGLDVHKRKWSVSVYVGDVFYQTFQQDSVAVNLLNYLQRHFPGGRYMACYEAGFCGFSIYRDLVSLGIDCLVVNPTDVPQTGKGLLGKNDSSDSKRLGVALSRGMLQGIYVPDRSTEADRKLLRYRQRIQQMLCGHRKSLKSTLQTVGIKIPEQYDKHYWTKNFVHWVGSLDIVEPSLKAALELIVEDVAYLRGRLLSTNKKIRAMSARNSYADAYGILVSVPGIGLITAMTLLTEVGDIRRFESFSRFNSFIGICPSEFSSGERENKGKMTRRKHARLRQLIIEAAWVSIRVDPALTLKFQELCAVKTKKRSIVVIARKLLSRVYNIWMKNRLYERGVVK</sequence>
<dbReference type="eggNOG" id="COG3547">
    <property type="taxonomic scope" value="Bacteria"/>
</dbReference>
<dbReference type="PANTHER" id="PTHR33055:SF3">
    <property type="entry name" value="PUTATIVE TRANSPOSASE FOR IS117-RELATED"/>
    <property type="match status" value="1"/>
</dbReference>
<evidence type="ECO:0000313" key="5">
    <source>
        <dbReference type="EMBL" id="ADZ78214.1"/>
    </source>
</evidence>
<dbReference type="EMBL" id="CP002584">
    <property type="protein sequence ID" value="ADZ77067.1"/>
    <property type="molecule type" value="Genomic_DNA"/>
</dbReference>
<evidence type="ECO:0000259" key="2">
    <source>
        <dbReference type="Pfam" id="PF01548"/>
    </source>
</evidence>
<dbReference type="OrthoDB" id="964423at2"/>
<dbReference type="InterPro" id="IPR002525">
    <property type="entry name" value="Transp_IS110-like_N"/>
</dbReference>
<dbReference type="GO" id="GO:0004803">
    <property type="term" value="F:transposase activity"/>
    <property type="evidence" value="ECO:0007669"/>
    <property type="project" value="InterPro"/>
</dbReference>
<dbReference type="KEGG" id="shg:Sph21_0485"/>
<gene>
    <name evidence="4" type="ordered locus">Sph21_0485</name>
    <name evidence="5" type="ordered locus">Sph21_1652</name>
    <name evidence="6" type="ordered locus">Sph21_1861</name>
    <name evidence="7" type="ordered locus">Sph21_3397</name>
</gene>
<keyword evidence="1" id="KW-0812">Transmembrane</keyword>
<keyword evidence="1" id="KW-0472">Membrane</keyword>
<protein>
    <submittedName>
        <fullName evidence="5">Transposase IS116/IS110/IS902 family protein</fullName>
    </submittedName>
</protein>
<reference evidence="5" key="1">
    <citation type="submission" date="2011-03" db="EMBL/GenBank/DDBJ databases">
        <title>Complete sequence of Sphingobacterium sp. 21.</title>
        <authorList>
            <consortium name="US DOE Joint Genome Institute"/>
            <person name="Lucas S."/>
            <person name="Copeland A."/>
            <person name="Lapidus A."/>
            <person name="Cheng J.-F."/>
            <person name="Goodwin L."/>
            <person name="Pitluck S."/>
            <person name="Davenport K."/>
            <person name="Detter J.C."/>
            <person name="Han C."/>
            <person name="Tapia R."/>
            <person name="Land M."/>
            <person name="Hauser L."/>
            <person name="Kyrpides N."/>
            <person name="Ivanova N."/>
            <person name="Ovchinnikova G."/>
            <person name="Pagani I."/>
            <person name="Siebers A.K."/>
            <person name="Allgaier M."/>
            <person name="Thelen M.P."/>
            <person name="Hugenholtz P."/>
            <person name="Woyke T."/>
        </authorList>
    </citation>
    <scope>NUCLEOTIDE SEQUENCE</scope>
    <source>
        <strain evidence="5">21</strain>
    </source>
</reference>
<dbReference type="NCBIfam" id="NF033542">
    <property type="entry name" value="transpos_IS110"/>
    <property type="match status" value="1"/>
</dbReference>
<dbReference type="EMBL" id="CP002584">
    <property type="protein sequence ID" value="ADZ78421.1"/>
    <property type="molecule type" value="Genomic_DNA"/>
</dbReference>
<evidence type="ECO:0000259" key="3">
    <source>
        <dbReference type="Pfam" id="PF02371"/>
    </source>
</evidence>
<organism evidence="5">
    <name type="scientific">Sphingobacterium sp. (strain 21)</name>
    <dbReference type="NCBI Taxonomy" id="743722"/>
    <lineage>
        <taxon>Bacteria</taxon>
        <taxon>Pseudomonadati</taxon>
        <taxon>Bacteroidota</taxon>
        <taxon>Sphingobacteriia</taxon>
        <taxon>Sphingobacteriales</taxon>
        <taxon>Sphingobacteriaceae</taxon>
        <taxon>Sphingobacterium</taxon>
    </lineage>
</organism>
<dbReference type="Pfam" id="PF02371">
    <property type="entry name" value="Transposase_20"/>
    <property type="match status" value="1"/>
</dbReference>
<feature type="transmembrane region" description="Helical" evidence="1">
    <location>
        <begin position="237"/>
        <end position="256"/>
    </location>
</feature>
<accession>F4C5B4</accession>
<dbReference type="Pfam" id="PF01548">
    <property type="entry name" value="DEDD_Tnp_IS110"/>
    <property type="match status" value="1"/>
</dbReference>
<dbReference type="PANTHER" id="PTHR33055">
    <property type="entry name" value="TRANSPOSASE FOR INSERTION SEQUENCE ELEMENT IS1111A"/>
    <property type="match status" value="1"/>
</dbReference>
<dbReference type="InterPro" id="IPR003346">
    <property type="entry name" value="Transposase_20"/>
</dbReference>
<dbReference type="KEGG" id="shg:Sph21_1652"/>
<proteinExistence type="predicted"/>
<dbReference type="KEGG" id="shg:Sph21_3397"/>
<keyword evidence="1" id="KW-1133">Transmembrane helix</keyword>
<dbReference type="HOGENOM" id="CLU_036902_1_2_10"/>
<evidence type="ECO:0000256" key="1">
    <source>
        <dbReference type="SAM" id="Phobius"/>
    </source>
</evidence>
<dbReference type="EMBL" id="CP002584">
    <property type="protein sequence ID" value="ADZ78214.1"/>
    <property type="molecule type" value="Genomic_DNA"/>
</dbReference>
<dbReference type="PATRIC" id="fig|743722.3.peg.1773"/>
<feature type="domain" description="Transposase IS116/IS110/IS902 C-terminal" evidence="3">
    <location>
        <begin position="240"/>
        <end position="319"/>
    </location>
</feature>
<dbReference type="GO" id="GO:0006313">
    <property type="term" value="P:DNA transposition"/>
    <property type="evidence" value="ECO:0007669"/>
    <property type="project" value="InterPro"/>
</dbReference>